<dbReference type="AlphaFoldDB" id="A0A6J7DGY9"/>
<organism evidence="7">
    <name type="scientific">freshwater metagenome</name>
    <dbReference type="NCBI Taxonomy" id="449393"/>
    <lineage>
        <taxon>unclassified sequences</taxon>
        <taxon>metagenomes</taxon>
        <taxon>ecological metagenomes</taxon>
    </lineage>
</organism>
<dbReference type="Pfam" id="PF00483">
    <property type="entry name" value="NTP_transferase"/>
    <property type="match status" value="1"/>
</dbReference>
<proteinExistence type="inferred from homology"/>
<evidence type="ECO:0000256" key="4">
    <source>
        <dbReference type="ARBA" id="ARBA00022695"/>
    </source>
</evidence>
<dbReference type="InterPro" id="IPR029044">
    <property type="entry name" value="Nucleotide-diphossugar_trans"/>
</dbReference>
<evidence type="ECO:0000259" key="6">
    <source>
        <dbReference type="Pfam" id="PF00483"/>
    </source>
</evidence>
<dbReference type="InterPro" id="IPR005835">
    <property type="entry name" value="NTP_transferase_dom"/>
</dbReference>
<comment type="similarity">
    <text evidence="1">Belongs to the UDPGP type 2 family.</text>
</comment>
<evidence type="ECO:0000256" key="2">
    <source>
        <dbReference type="ARBA" id="ARBA00012415"/>
    </source>
</evidence>
<dbReference type="EC" id="2.7.7.9" evidence="2"/>
<reference evidence="7" key="1">
    <citation type="submission" date="2020-05" db="EMBL/GenBank/DDBJ databases">
        <authorList>
            <person name="Chiriac C."/>
            <person name="Salcher M."/>
            <person name="Ghai R."/>
            <person name="Kavagutti S V."/>
        </authorList>
    </citation>
    <scope>NUCLEOTIDE SEQUENCE</scope>
</reference>
<dbReference type="SUPFAM" id="SSF53448">
    <property type="entry name" value="Nucleotide-diphospho-sugar transferases"/>
    <property type="match status" value="1"/>
</dbReference>
<evidence type="ECO:0000313" key="7">
    <source>
        <dbReference type="EMBL" id="CAB4867679.1"/>
    </source>
</evidence>
<evidence type="ECO:0000256" key="3">
    <source>
        <dbReference type="ARBA" id="ARBA00022679"/>
    </source>
</evidence>
<protein>
    <recommendedName>
        <fullName evidence="2">UTP--glucose-1-phosphate uridylyltransferase</fullName>
        <ecNumber evidence="2">2.7.7.9</ecNumber>
    </recommendedName>
</protein>
<sequence length="292" mass="30850">MRVRTAVIPAAGLGTRFLPVTKSVPKELLPIIDVPALQLIIDEAVGAGIDHIVIVNSPNKPSIEAYFAESPEVLAKLDASGRSDMADRMRAIGRDVKVSFVYQHAALGLGHAVGCARDAVGDQPFAVLLPDELMGSSELLAAMCAVCIDTAGSVVGLKRVPMDDVSAYGVIDPIGEVDANGVVAVRDLIEKPAVADAPSDLIIIGRYVLTPDVFDAIDALKPGAGGELQLTDALRVQAAGRPLHGVLRDVRRYDTGNPVGWLSAVVELALEHPRYGEAFRAELERMIGRGPV</sequence>
<evidence type="ECO:0000256" key="1">
    <source>
        <dbReference type="ARBA" id="ARBA00006890"/>
    </source>
</evidence>
<comment type="catalytic activity">
    <reaction evidence="5">
        <text>alpha-D-glucose 1-phosphate + UTP + H(+) = UDP-alpha-D-glucose + diphosphate</text>
        <dbReference type="Rhea" id="RHEA:19889"/>
        <dbReference type="ChEBI" id="CHEBI:15378"/>
        <dbReference type="ChEBI" id="CHEBI:33019"/>
        <dbReference type="ChEBI" id="CHEBI:46398"/>
        <dbReference type="ChEBI" id="CHEBI:58601"/>
        <dbReference type="ChEBI" id="CHEBI:58885"/>
        <dbReference type="EC" id="2.7.7.9"/>
    </reaction>
</comment>
<dbReference type="Gene3D" id="3.90.550.10">
    <property type="entry name" value="Spore Coat Polysaccharide Biosynthesis Protein SpsA, Chain A"/>
    <property type="match status" value="1"/>
</dbReference>
<feature type="domain" description="Nucleotidyl transferase" evidence="6">
    <location>
        <begin position="6"/>
        <end position="261"/>
    </location>
</feature>
<keyword evidence="4" id="KW-0548">Nucleotidyltransferase</keyword>
<evidence type="ECO:0000256" key="5">
    <source>
        <dbReference type="ARBA" id="ARBA00048128"/>
    </source>
</evidence>
<dbReference type="PANTHER" id="PTHR43197:SF1">
    <property type="entry name" value="UTP--GLUCOSE-1-PHOSPHATE URIDYLYLTRANSFERASE"/>
    <property type="match status" value="1"/>
</dbReference>
<dbReference type="GO" id="GO:0006011">
    <property type="term" value="P:UDP-alpha-D-glucose metabolic process"/>
    <property type="evidence" value="ECO:0007669"/>
    <property type="project" value="InterPro"/>
</dbReference>
<gene>
    <name evidence="7" type="ORF">UFOPK3376_00632</name>
</gene>
<dbReference type="CDD" id="cd02541">
    <property type="entry name" value="UGPase_prokaryotic"/>
    <property type="match status" value="1"/>
</dbReference>
<name>A0A6J7DGY9_9ZZZZ</name>
<accession>A0A6J7DGY9</accession>
<dbReference type="InterPro" id="IPR005771">
    <property type="entry name" value="GalU_uridylyltTrfase_bac/arc"/>
</dbReference>
<dbReference type="GO" id="GO:0003983">
    <property type="term" value="F:UTP:glucose-1-phosphate uridylyltransferase activity"/>
    <property type="evidence" value="ECO:0007669"/>
    <property type="project" value="UniProtKB-EC"/>
</dbReference>
<dbReference type="PANTHER" id="PTHR43197">
    <property type="entry name" value="UTP--GLUCOSE-1-PHOSPHATE URIDYLYLTRANSFERASE"/>
    <property type="match status" value="1"/>
</dbReference>
<keyword evidence="3" id="KW-0808">Transferase</keyword>
<dbReference type="EMBL" id="CAFBLP010000011">
    <property type="protein sequence ID" value="CAB4867679.1"/>
    <property type="molecule type" value="Genomic_DNA"/>
</dbReference>